<dbReference type="SUPFAM" id="SSF82689">
    <property type="entry name" value="Mechanosensitive channel protein MscS (YggB), C-terminal domain"/>
    <property type="match status" value="1"/>
</dbReference>
<name>A0A2A9E5I4_9MICO</name>
<evidence type="ECO:0000256" key="7">
    <source>
        <dbReference type="SAM" id="MobiDB-lite"/>
    </source>
</evidence>
<keyword evidence="13" id="KW-1185">Reference proteome</keyword>
<keyword evidence="3" id="KW-1003">Cell membrane</keyword>
<evidence type="ECO:0000256" key="4">
    <source>
        <dbReference type="ARBA" id="ARBA00022692"/>
    </source>
</evidence>
<proteinExistence type="inferred from homology"/>
<dbReference type="Pfam" id="PF21082">
    <property type="entry name" value="MS_channel_3rd"/>
    <property type="match status" value="1"/>
</dbReference>
<feature type="transmembrane region" description="Helical" evidence="8">
    <location>
        <begin position="22"/>
        <end position="44"/>
    </location>
</feature>
<dbReference type="InterPro" id="IPR049278">
    <property type="entry name" value="MS_channel_C"/>
</dbReference>
<evidence type="ECO:0000313" key="13">
    <source>
        <dbReference type="Proteomes" id="UP000225548"/>
    </source>
</evidence>
<feature type="domain" description="Mechanosensitive ion channel MscS" evidence="9">
    <location>
        <begin position="145"/>
        <end position="206"/>
    </location>
</feature>
<protein>
    <submittedName>
        <fullName evidence="12">Small conductance mechanosensitive channel</fullName>
    </submittedName>
</protein>
<dbReference type="Gene3D" id="2.30.30.60">
    <property type="match status" value="1"/>
</dbReference>
<dbReference type="Gene3D" id="3.30.70.100">
    <property type="match status" value="1"/>
</dbReference>
<dbReference type="InterPro" id="IPR006685">
    <property type="entry name" value="MscS_channel_2nd"/>
</dbReference>
<dbReference type="InterPro" id="IPR049142">
    <property type="entry name" value="MS_channel_1st"/>
</dbReference>
<evidence type="ECO:0000256" key="2">
    <source>
        <dbReference type="ARBA" id="ARBA00008017"/>
    </source>
</evidence>
<sequence length="363" mass="38612">MIISDDPPAPFDPGSVDSWLEWFVGTPLRLLLTLTVGLVVLFVLRRLIKTVSDHIADGTLMNRRGLRELGAADLGPAFLRPSPVVAARRMQRARTIGSVLRSTTTLVVGAIVVLMMLSDIGVNIMPLVASAGVVGVALGFGAQSLVKDFLSGTFMLLEDQYGVGDTVTFGAVSGTIEAVALRVTKVRDIDGTLWYIRNGEITSVGNRTQGWARAVVDVHLRFDTNIGEVRRLLERAGETVKNDPVIGTYLQEDPEVIGIEALTAESVLMKVRAKTDPAMQWSVARALREAVREELEAAGVSLAASQQTVLINKRESAETTATQPSSSGSSGSSGTAVPVASQVDGSVGATPTPVEEATDVQRH</sequence>
<organism evidence="12 13">
    <name type="scientific">Sanguibacter antarcticus</name>
    <dbReference type="NCBI Taxonomy" id="372484"/>
    <lineage>
        <taxon>Bacteria</taxon>
        <taxon>Bacillati</taxon>
        <taxon>Actinomycetota</taxon>
        <taxon>Actinomycetes</taxon>
        <taxon>Micrococcales</taxon>
        <taxon>Sanguibacteraceae</taxon>
        <taxon>Sanguibacter</taxon>
    </lineage>
</organism>
<dbReference type="OrthoDB" id="4638917at2"/>
<dbReference type="GO" id="GO:0008381">
    <property type="term" value="F:mechanosensitive monoatomic ion channel activity"/>
    <property type="evidence" value="ECO:0007669"/>
    <property type="project" value="InterPro"/>
</dbReference>
<dbReference type="Proteomes" id="UP000225548">
    <property type="component" value="Unassembled WGS sequence"/>
</dbReference>
<feature type="transmembrane region" description="Helical" evidence="8">
    <location>
        <begin position="98"/>
        <end position="118"/>
    </location>
</feature>
<dbReference type="InterPro" id="IPR023408">
    <property type="entry name" value="MscS_beta-dom_sf"/>
</dbReference>
<evidence type="ECO:0000313" key="12">
    <source>
        <dbReference type="EMBL" id="PFG33625.1"/>
    </source>
</evidence>
<evidence type="ECO:0000256" key="5">
    <source>
        <dbReference type="ARBA" id="ARBA00022989"/>
    </source>
</evidence>
<dbReference type="InterPro" id="IPR010920">
    <property type="entry name" value="LSM_dom_sf"/>
</dbReference>
<gene>
    <name evidence="12" type="ORF">ATL42_1504</name>
</gene>
<keyword evidence="4 8" id="KW-0812">Transmembrane</keyword>
<dbReference type="AlphaFoldDB" id="A0A2A9E5I4"/>
<reference evidence="12 13" key="1">
    <citation type="submission" date="2017-10" db="EMBL/GenBank/DDBJ databases">
        <title>Sequencing the genomes of 1000 actinobacteria strains.</title>
        <authorList>
            <person name="Klenk H.-P."/>
        </authorList>
    </citation>
    <scope>NUCLEOTIDE SEQUENCE [LARGE SCALE GENOMIC DNA]</scope>
    <source>
        <strain evidence="12 13">DSM 18966</strain>
    </source>
</reference>
<feature type="domain" description="Mechanosensitive ion channel MscS C-terminal" evidence="10">
    <location>
        <begin position="215"/>
        <end position="301"/>
    </location>
</feature>
<dbReference type="Pfam" id="PF21088">
    <property type="entry name" value="MS_channel_1st"/>
    <property type="match status" value="1"/>
</dbReference>
<comment type="subcellular location">
    <subcellularLocation>
        <location evidence="1">Cell membrane</location>
        <topology evidence="1">Multi-pass membrane protein</topology>
    </subcellularLocation>
</comment>
<evidence type="ECO:0000256" key="6">
    <source>
        <dbReference type="ARBA" id="ARBA00023136"/>
    </source>
</evidence>
<dbReference type="PANTHER" id="PTHR30460">
    <property type="entry name" value="MODERATE CONDUCTANCE MECHANOSENSITIVE CHANNEL YBIO"/>
    <property type="match status" value="1"/>
</dbReference>
<dbReference type="InterPro" id="IPR045276">
    <property type="entry name" value="YbiO_bact"/>
</dbReference>
<keyword evidence="5 8" id="KW-1133">Transmembrane helix</keyword>
<dbReference type="GO" id="GO:0005886">
    <property type="term" value="C:plasma membrane"/>
    <property type="evidence" value="ECO:0007669"/>
    <property type="project" value="UniProtKB-SubCell"/>
</dbReference>
<dbReference type="PANTHER" id="PTHR30460:SF0">
    <property type="entry name" value="MODERATE CONDUCTANCE MECHANOSENSITIVE CHANNEL YBIO"/>
    <property type="match status" value="1"/>
</dbReference>
<evidence type="ECO:0000256" key="1">
    <source>
        <dbReference type="ARBA" id="ARBA00004651"/>
    </source>
</evidence>
<evidence type="ECO:0000256" key="8">
    <source>
        <dbReference type="SAM" id="Phobius"/>
    </source>
</evidence>
<dbReference type="Pfam" id="PF00924">
    <property type="entry name" value="MS_channel_2nd"/>
    <property type="match status" value="1"/>
</dbReference>
<dbReference type="InterPro" id="IPR011014">
    <property type="entry name" value="MscS_channel_TM-2"/>
</dbReference>
<dbReference type="InterPro" id="IPR011066">
    <property type="entry name" value="MscS_channel_C_sf"/>
</dbReference>
<evidence type="ECO:0000259" key="11">
    <source>
        <dbReference type="Pfam" id="PF21088"/>
    </source>
</evidence>
<feature type="region of interest" description="Disordered" evidence="7">
    <location>
        <begin position="314"/>
        <end position="363"/>
    </location>
</feature>
<comment type="similarity">
    <text evidence="2">Belongs to the MscS (TC 1.A.23) family.</text>
</comment>
<comment type="caution">
    <text evidence="12">The sequence shown here is derived from an EMBL/GenBank/DDBJ whole genome shotgun (WGS) entry which is preliminary data.</text>
</comment>
<dbReference type="FunFam" id="2.30.30.60:FF:000001">
    <property type="entry name" value="MscS Mechanosensitive ion channel"/>
    <property type="match status" value="1"/>
</dbReference>
<evidence type="ECO:0000256" key="3">
    <source>
        <dbReference type="ARBA" id="ARBA00022475"/>
    </source>
</evidence>
<evidence type="ECO:0000259" key="9">
    <source>
        <dbReference type="Pfam" id="PF00924"/>
    </source>
</evidence>
<keyword evidence="6 8" id="KW-0472">Membrane</keyword>
<feature type="compositionally biased region" description="Low complexity" evidence="7">
    <location>
        <begin position="325"/>
        <end position="334"/>
    </location>
</feature>
<dbReference type="RefSeq" id="WP_098454809.1">
    <property type="nucleotide sequence ID" value="NZ_PDJG01000001.1"/>
</dbReference>
<evidence type="ECO:0000259" key="10">
    <source>
        <dbReference type="Pfam" id="PF21082"/>
    </source>
</evidence>
<dbReference type="SUPFAM" id="SSF50182">
    <property type="entry name" value="Sm-like ribonucleoproteins"/>
    <property type="match status" value="1"/>
</dbReference>
<accession>A0A2A9E5I4</accession>
<feature type="transmembrane region" description="Helical" evidence="8">
    <location>
        <begin position="124"/>
        <end position="146"/>
    </location>
</feature>
<feature type="domain" description="Mechanosensitive ion channel transmembrane helices 2/3" evidence="11">
    <location>
        <begin position="105"/>
        <end position="143"/>
    </location>
</feature>
<dbReference type="Gene3D" id="1.10.287.1260">
    <property type="match status" value="1"/>
</dbReference>
<dbReference type="EMBL" id="PDJG01000001">
    <property type="protein sequence ID" value="PFG33625.1"/>
    <property type="molecule type" value="Genomic_DNA"/>
</dbReference>
<dbReference type="SUPFAM" id="SSF82861">
    <property type="entry name" value="Mechanosensitive channel protein MscS (YggB), transmembrane region"/>
    <property type="match status" value="1"/>
</dbReference>